<feature type="binding site" evidence="10">
    <location>
        <position position="71"/>
    </location>
    <ligand>
        <name>Mg(2+)</name>
        <dbReference type="ChEBI" id="CHEBI:18420"/>
    </ligand>
</feature>
<keyword evidence="5 10" id="KW-0378">Hydrolase</keyword>
<keyword evidence="3 10" id="KW-0479">Metal-binding</keyword>
<feature type="binding site" evidence="10">
    <location>
        <begin position="182"/>
        <end position="183"/>
    </location>
    <ligand>
        <name>substrate</name>
    </ligand>
</feature>
<dbReference type="GO" id="GO:0000166">
    <property type="term" value="F:nucleotide binding"/>
    <property type="evidence" value="ECO:0007669"/>
    <property type="project" value="UniProtKB-KW"/>
</dbReference>
<keyword evidence="4 10" id="KW-0547">Nucleotide-binding</keyword>
<comment type="function">
    <text evidence="10">Pyrophosphatase that catalyzes the hydrolysis of nucleoside triphosphates to their monophosphate derivatives, with a high preference for the non-canonical purine nucleotides XTP (xanthosine triphosphate), dITP (deoxyinosine triphosphate) and ITP. Seems to function as a house-cleaning enzyme that removes non-canonical purine nucleotides from the nucleotide pool, thus preventing their incorporation into DNA/RNA and avoiding chromosomal lesions.</text>
</comment>
<evidence type="ECO:0000256" key="5">
    <source>
        <dbReference type="ARBA" id="ARBA00022801"/>
    </source>
</evidence>
<evidence type="ECO:0000313" key="13">
    <source>
        <dbReference type="Proteomes" id="UP000184447"/>
    </source>
</evidence>
<dbReference type="GO" id="GO:0009146">
    <property type="term" value="P:purine nucleoside triphosphate catabolic process"/>
    <property type="evidence" value="ECO:0007669"/>
    <property type="project" value="UniProtKB-UniRule"/>
</dbReference>
<dbReference type="InterPro" id="IPR029001">
    <property type="entry name" value="ITPase-like_fam"/>
</dbReference>
<feature type="binding site" evidence="10">
    <location>
        <position position="72"/>
    </location>
    <ligand>
        <name>substrate</name>
    </ligand>
</feature>
<proteinExistence type="inferred from homology"/>
<dbReference type="InterPro" id="IPR002637">
    <property type="entry name" value="RdgB/HAM1"/>
</dbReference>
<keyword evidence="7 10" id="KW-0546">Nucleotide metabolism</keyword>
<dbReference type="GO" id="GO:0036222">
    <property type="term" value="F:XTP diphosphatase activity"/>
    <property type="evidence" value="ECO:0007669"/>
    <property type="project" value="UniProtKB-UniRule"/>
</dbReference>
<dbReference type="GO" id="GO:0017111">
    <property type="term" value="F:ribonucleoside triphosphate phosphatase activity"/>
    <property type="evidence" value="ECO:0007669"/>
    <property type="project" value="InterPro"/>
</dbReference>
<evidence type="ECO:0000256" key="4">
    <source>
        <dbReference type="ARBA" id="ARBA00022741"/>
    </source>
</evidence>
<evidence type="ECO:0000313" key="12">
    <source>
        <dbReference type="EMBL" id="SHH98052.1"/>
    </source>
</evidence>
<dbReference type="CDD" id="cd00515">
    <property type="entry name" value="HAM1"/>
    <property type="match status" value="1"/>
</dbReference>
<sequence length="198" mass="22378">MKKLIVASNNAHKIEEIKKILSKYDMKVISLKEAGIDIDIEETGTTFEENVHIKAEAIRKITKGEMVLADDSGLMVEALDGAPGVYSARYSGEHCDYKENNKKLLRELQGVSEEKRKAKFVSAIELIIDDEHIINVVGEVHGFILDKEVGSNGFGYDPLFYYPEFKKTFAEMDSEEKNAISHRGRALEKLEKELKNII</sequence>
<evidence type="ECO:0000256" key="7">
    <source>
        <dbReference type="ARBA" id="ARBA00023080"/>
    </source>
</evidence>
<feature type="binding site" evidence="10">
    <location>
        <begin position="8"/>
        <end position="13"/>
    </location>
    <ligand>
        <name>substrate</name>
    </ligand>
</feature>
<gene>
    <name evidence="12" type="ORF">SAMN02745207_03573</name>
</gene>
<dbReference type="GO" id="GO:0035870">
    <property type="term" value="F:dITP diphosphatase activity"/>
    <property type="evidence" value="ECO:0007669"/>
    <property type="project" value="UniProtKB-UniRule"/>
</dbReference>
<comment type="catalytic activity">
    <reaction evidence="8 10">
        <text>dITP + H2O = dIMP + diphosphate + H(+)</text>
        <dbReference type="Rhea" id="RHEA:28342"/>
        <dbReference type="ChEBI" id="CHEBI:15377"/>
        <dbReference type="ChEBI" id="CHEBI:15378"/>
        <dbReference type="ChEBI" id="CHEBI:33019"/>
        <dbReference type="ChEBI" id="CHEBI:61194"/>
        <dbReference type="ChEBI" id="CHEBI:61382"/>
        <dbReference type="EC" id="3.6.1.66"/>
    </reaction>
</comment>
<dbReference type="GO" id="GO:0036220">
    <property type="term" value="F:ITP diphosphatase activity"/>
    <property type="evidence" value="ECO:0007669"/>
    <property type="project" value="UniProtKB-UniRule"/>
</dbReference>
<dbReference type="Proteomes" id="UP000184447">
    <property type="component" value="Unassembled WGS sequence"/>
</dbReference>
<dbReference type="PANTHER" id="PTHR11067:SF9">
    <property type="entry name" value="INOSINE TRIPHOSPHATE PYROPHOSPHATASE"/>
    <property type="match status" value="1"/>
</dbReference>
<evidence type="ECO:0000256" key="9">
    <source>
        <dbReference type="ARBA" id="ARBA00052017"/>
    </source>
</evidence>
<dbReference type="SUPFAM" id="SSF52972">
    <property type="entry name" value="ITPase-like"/>
    <property type="match status" value="1"/>
</dbReference>
<dbReference type="EC" id="3.6.1.66" evidence="10"/>
<comment type="similarity">
    <text evidence="1 10 11">Belongs to the HAM1 NTPase family.</text>
</comment>
<comment type="catalytic activity">
    <reaction evidence="10">
        <text>ITP + H2O = IMP + diphosphate + H(+)</text>
        <dbReference type="Rhea" id="RHEA:29399"/>
        <dbReference type="ChEBI" id="CHEBI:15377"/>
        <dbReference type="ChEBI" id="CHEBI:15378"/>
        <dbReference type="ChEBI" id="CHEBI:33019"/>
        <dbReference type="ChEBI" id="CHEBI:58053"/>
        <dbReference type="ChEBI" id="CHEBI:61402"/>
        <dbReference type="EC" id="3.6.1.66"/>
    </reaction>
</comment>
<feature type="binding site" evidence="10">
    <location>
        <begin position="154"/>
        <end position="157"/>
    </location>
    <ligand>
        <name>substrate</name>
    </ligand>
</feature>
<keyword evidence="6 10" id="KW-0460">Magnesium</keyword>
<dbReference type="Pfam" id="PF01725">
    <property type="entry name" value="Ham1p_like"/>
    <property type="match status" value="1"/>
</dbReference>
<dbReference type="AlphaFoldDB" id="A0A1M5XEH1"/>
<feature type="binding site" evidence="10">
    <location>
        <position position="177"/>
    </location>
    <ligand>
        <name>substrate</name>
    </ligand>
</feature>
<evidence type="ECO:0000256" key="6">
    <source>
        <dbReference type="ARBA" id="ARBA00022842"/>
    </source>
</evidence>
<feature type="active site" description="Proton acceptor" evidence="10">
    <location>
        <position position="71"/>
    </location>
</feature>
<evidence type="ECO:0000256" key="1">
    <source>
        <dbReference type="ARBA" id="ARBA00008023"/>
    </source>
</evidence>
<keyword evidence="13" id="KW-1185">Reference proteome</keyword>
<dbReference type="Gene3D" id="3.90.950.10">
    <property type="match status" value="1"/>
</dbReference>
<reference evidence="12 13" key="1">
    <citation type="submission" date="2016-11" db="EMBL/GenBank/DDBJ databases">
        <authorList>
            <person name="Jaros S."/>
            <person name="Januszkiewicz K."/>
            <person name="Wedrychowicz H."/>
        </authorList>
    </citation>
    <scope>NUCLEOTIDE SEQUENCE [LARGE SCALE GENOMIC DNA]</scope>
    <source>
        <strain evidence="12 13">DSM 8605</strain>
    </source>
</reference>
<protein>
    <recommendedName>
        <fullName evidence="10">dITP/XTP pyrophosphatase</fullName>
        <ecNumber evidence="10">3.6.1.66</ecNumber>
    </recommendedName>
    <alternativeName>
        <fullName evidence="10">Non-canonical purine NTP pyrophosphatase</fullName>
    </alternativeName>
    <alternativeName>
        <fullName evidence="10">Non-standard purine NTP pyrophosphatase</fullName>
    </alternativeName>
    <alternativeName>
        <fullName evidence="10">Nucleoside-triphosphate diphosphatase</fullName>
    </alternativeName>
    <alternativeName>
        <fullName evidence="10">Nucleoside-triphosphate pyrophosphatase</fullName>
        <shortName evidence="10">NTPase</shortName>
    </alternativeName>
</protein>
<evidence type="ECO:0000256" key="10">
    <source>
        <dbReference type="HAMAP-Rule" id="MF_01405"/>
    </source>
</evidence>
<dbReference type="InterPro" id="IPR020922">
    <property type="entry name" value="dITP/XTP_pyrophosphatase"/>
</dbReference>
<evidence type="ECO:0000256" key="8">
    <source>
        <dbReference type="ARBA" id="ARBA00051875"/>
    </source>
</evidence>
<dbReference type="PANTHER" id="PTHR11067">
    <property type="entry name" value="INOSINE TRIPHOSPHATE PYROPHOSPHATASE/HAM1 PROTEIN"/>
    <property type="match status" value="1"/>
</dbReference>
<accession>A0A1M5XEH1</accession>
<dbReference type="GO" id="GO:0005829">
    <property type="term" value="C:cytosol"/>
    <property type="evidence" value="ECO:0007669"/>
    <property type="project" value="TreeGrafter"/>
</dbReference>
<evidence type="ECO:0000256" key="3">
    <source>
        <dbReference type="ARBA" id="ARBA00022723"/>
    </source>
</evidence>
<dbReference type="EMBL" id="FQXM01000028">
    <property type="protein sequence ID" value="SHH98052.1"/>
    <property type="molecule type" value="Genomic_DNA"/>
</dbReference>
<name>A0A1M5XEH1_9CLOT</name>
<dbReference type="HAMAP" id="MF_01405">
    <property type="entry name" value="Non_canon_purine_NTPase"/>
    <property type="match status" value="1"/>
</dbReference>
<comment type="subunit">
    <text evidence="2 10">Homodimer.</text>
</comment>
<dbReference type="NCBIfam" id="TIGR00042">
    <property type="entry name" value="RdgB/HAM1 family non-canonical purine NTP pyrophosphatase"/>
    <property type="match status" value="1"/>
</dbReference>
<evidence type="ECO:0000256" key="11">
    <source>
        <dbReference type="RuleBase" id="RU003781"/>
    </source>
</evidence>
<dbReference type="GO" id="GO:0046872">
    <property type="term" value="F:metal ion binding"/>
    <property type="evidence" value="ECO:0007669"/>
    <property type="project" value="UniProtKB-KW"/>
</dbReference>
<dbReference type="OrthoDB" id="9807456at2"/>
<comment type="catalytic activity">
    <reaction evidence="9 10">
        <text>XTP + H2O = XMP + diphosphate + H(+)</text>
        <dbReference type="Rhea" id="RHEA:28610"/>
        <dbReference type="ChEBI" id="CHEBI:15377"/>
        <dbReference type="ChEBI" id="CHEBI:15378"/>
        <dbReference type="ChEBI" id="CHEBI:33019"/>
        <dbReference type="ChEBI" id="CHEBI:57464"/>
        <dbReference type="ChEBI" id="CHEBI:61314"/>
        <dbReference type="EC" id="3.6.1.66"/>
    </reaction>
</comment>
<dbReference type="GO" id="GO:0009117">
    <property type="term" value="P:nucleotide metabolic process"/>
    <property type="evidence" value="ECO:0007669"/>
    <property type="project" value="UniProtKB-KW"/>
</dbReference>
<dbReference type="FunFam" id="3.90.950.10:FF:000001">
    <property type="entry name" value="dITP/XTP pyrophosphatase"/>
    <property type="match status" value="1"/>
</dbReference>
<feature type="binding site" evidence="10">
    <location>
        <position position="41"/>
    </location>
    <ligand>
        <name>Mg(2+)</name>
        <dbReference type="ChEBI" id="CHEBI:18420"/>
    </ligand>
</feature>
<dbReference type="STRING" id="1121316.SAMN02745207_03573"/>
<evidence type="ECO:0000256" key="2">
    <source>
        <dbReference type="ARBA" id="ARBA00011738"/>
    </source>
</evidence>
<dbReference type="NCBIfam" id="NF011397">
    <property type="entry name" value="PRK14822.1"/>
    <property type="match status" value="1"/>
</dbReference>
<comment type="cofactor">
    <cofactor evidence="10">
        <name>Mg(2+)</name>
        <dbReference type="ChEBI" id="CHEBI:18420"/>
    </cofactor>
    <text evidence="10">Binds 1 Mg(2+) ion per subunit.</text>
</comment>
<dbReference type="RefSeq" id="WP_073340203.1">
    <property type="nucleotide sequence ID" value="NZ_FQXM01000028.1"/>
</dbReference>
<organism evidence="12 13">
    <name type="scientific">Clostridium grantii DSM 8605</name>
    <dbReference type="NCBI Taxonomy" id="1121316"/>
    <lineage>
        <taxon>Bacteria</taxon>
        <taxon>Bacillati</taxon>
        <taxon>Bacillota</taxon>
        <taxon>Clostridia</taxon>
        <taxon>Eubacteriales</taxon>
        <taxon>Clostridiaceae</taxon>
        <taxon>Clostridium</taxon>
    </lineage>
</organism>